<evidence type="ECO:0000256" key="3">
    <source>
        <dbReference type="ARBA" id="ARBA00022679"/>
    </source>
</evidence>
<feature type="non-terminal residue" evidence="11">
    <location>
        <position position="1"/>
    </location>
</feature>
<evidence type="ECO:0000256" key="9">
    <source>
        <dbReference type="ARBA" id="ARBA00023160"/>
    </source>
</evidence>
<feature type="transmembrane region" description="Helical" evidence="10">
    <location>
        <begin position="157"/>
        <end position="176"/>
    </location>
</feature>
<reference evidence="11" key="1">
    <citation type="submission" date="2021-12" db="EMBL/GenBank/DDBJ databases">
        <title>Convergent genome expansion in fungi linked to evolution of root-endophyte symbiosis.</title>
        <authorList>
            <consortium name="DOE Joint Genome Institute"/>
            <person name="Ke Y.-H."/>
            <person name="Bonito G."/>
            <person name="Liao H.-L."/>
            <person name="Looney B."/>
            <person name="Rojas-Flechas A."/>
            <person name="Nash J."/>
            <person name="Hameed K."/>
            <person name="Schadt C."/>
            <person name="Martin F."/>
            <person name="Crous P.W."/>
            <person name="Miettinen O."/>
            <person name="Magnuson J.K."/>
            <person name="Labbe J."/>
            <person name="Jacobson D."/>
            <person name="Doktycz M.J."/>
            <person name="Veneault-Fourrey C."/>
            <person name="Kuo A."/>
            <person name="Mondo S."/>
            <person name="Calhoun S."/>
            <person name="Riley R."/>
            <person name="Ohm R."/>
            <person name="LaButti K."/>
            <person name="Andreopoulos B."/>
            <person name="Pangilinan J."/>
            <person name="Nolan M."/>
            <person name="Tritt A."/>
            <person name="Clum A."/>
            <person name="Lipzen A."/>
            <person name="Daum C."/>
            <person name="Barry K."/>
            <person name="Grigoriev I.V."/>
            <person name="Vilgalys R."/>
        </authorList>
    </citation>
    <scope>NUCLEOTIDE SEQUENCE</scope>
    <source>
        <strain evidence="11">PMI_201</strain>
    </source>
</reference>
<dbReference type="RefSeq" id="XP_046065713.1">
    <property type="nucleotide sequence ID" value="XM_046210108.1"/>
</dbReference>
<dbReference type="Pfam" id="PF01151">
    <property type="entry name" value="ELO"/>
    <property type="match status" value="1"/>
</dbReference>
<comment type="catalytic activity">
    <reaction evidence="10">
        <text>an acyl-CoA + malonyl-CoA + H(+) = a 3-oxoacyl-CoA + CO2 + CoA</text>
        <dbReference type="Rhea" id="RHEA:50252"/>
        <dbReference type="ChEBI" id="CHEBI:15378"/>
        <dbReference type="ChEBI" id="CHEBI:16526"/>
        <dbReference type="ChEBI" id="CHEBI:57287"/>
        <dbReference type="ChEBI" id="CHEBI:57384"/>
        <dbReference type="ChEBI" id="CHEBI:58342"/>
        <dbReference type="ChEBI" id="CHEBI:90726"/>
    </reaction>
    <physiologicalReaction direction="left-to-right" evidence="10">
        <dbReference type="Rhea" id="RHEA:50253"/>
    </physiologicalReaction>
</comment>
<dbReference type="GO" id="GO:0034626">
    <property type="term" value="P:fatty acid elongation, polyunsaturated fatty acid"/>
    <property type="evidence" value="ECO:0007669"/>
    <property type="project" value="TreeGrafter"/>
</dbReference>
<comment type="similarity">
    <text evidence="10">Belongs to the ELO family.</text>
</comment>
<comment type="subcellular location">
    <subcellularLocation>
        <location evidence="1">Membrane</location>
        <topology evidence="1">Multi-pass membrane protein</topology>
    </subcellularLocation>
</comment>
<evidence type="ECO:0000256" key="8">
    <source>
        <dbReference type="ARBA" id="ARBA00023136"/>
    </source>
</evidence>
<evidence type="ECO:0000313" key="11">
    <source>
        <dbReference type="EMBL" id="KAH8689359.1"/>
    </source>
</evidence>
<feature type="transmembrane region" description="Helical" evidence="10">
    <location>
        <begin position="246"/>
        <end position="266"/>
    </location>
</feature>
<gene>
    <name evidence="11" type="ORF">BGW36DRAFT_264356</name>
</gene>
<evidence type="ECO:0000256" key="10">
    <source>
        <dbReference type="RuleBase" id="RU361115"/>
    </source>
</evidence>
<keyword evidence="12" id="KW-1185">Reference proteome</keyword>
<keyword evidence="6 10" id="KW-1133">Transmembrane helix</keyword>
<keyword evidence="3 10" id="KW-0808">Transferase</keyword>
<keyword evidence="8 10" id="KW-0472">Membrane</keyword>
<dbReference type="InterPro" id="IPR002076">
    <property type="entry name" value="ELO_fam"/>
</dbReference>
<dbReference type="AlphaFoldDB" id="A0AAD4KDP7"/>
<feature type="transmembrane region" description="Helical" evidence="10">
    <location>
        <begin position="93"/>
        <end position="111"/>
    </location>
</feature>
<evidence type="ECO:0000256" key="6">
    <source>
        <dbReference type="ARBA" id="ARBA00022989"/>
    </source>
</evidence>
<keyword evidence="4 10" id="KW-0812">Transmembrane</keyword>
<dbReference type="EMBL" id="JAJTJA010000015">
    <property type="protein sequence ID" value="KAH8689359.1"/>
    <property type="molecule type" value="Genomic_DNA"/>
</dbReference>
<protein>
    <recommendedName>
        <fullName evidence="10">Elongation of fatty acids protein</fullName>
        <ecNumber evidence="10">2.3.1.-</ecNumber>
    </recommendedName>
</protein>
<comment type="caution">
    <text evidence="11">The sequence shown here is derived from an EMBL/GenBank/DDBJ whole genome shotgun (WGS) entry which is preliminary data.</text>
</comment>
<dbReference type="GO" id="GO:0030148">
    <property type="term" value="P:sphingolipid biosynthetic process"/>
    <property type="evidence" value="ECO:0007669"/>
    <property type="project" value="TreeGrafter"/>
</dbReference>
<sequence length="270" mass="31028">NFKFPLLVSSIYVGLTMLLMIRNTKRGNTPWRISKTPLFFWFNVTHNMILTGYSAISFFGFANVVWFVFTAAWDTRNPEGRLTRMLDHGNAPELYHIWANGLVLYGFFFYMSKIYELVDTVILIVKGKTPTVFQIYHHTGALICVWAGYYYMATPLWSFIFMNCGIHTLMYTYYTVALFKFPIPRGFKMILTTMQIVQTGLAIVYGTVSLFISYNVIGEDVAKGGADLANPRIETISCVNTPGERFAISLNVAYLIPLLLLFLNFFRRTY</sequence>
<feature type="non-terminal residue" evidence="11">
    <location>
        <position position="270"/>
    </location>
</feature>
<keyword evidence="9 10" id="KW-0275">Fatty acid biosynthesis</keyword>
<dbReference type="Proteomes" id="UP001201262">
    <property type="component" value="Unassembled WGS sequence"/>
</dbReference>
<feature type="transmembrane region" description="Helical" evidence="10">
    <location>
        <begin position="196"/>
        <end position="217"/>
    </location>
</feature>
<keyword evidence="5 10" id="KW-0276">Fatty acid metabolism</keyword>
<feature type="transmembrane region" description="Helical" evidence="10">
    <location>
        <begin position="6"/>
        <end position="23"/>
    </location>
</feature>
<dbReference type="GO" id="GO:0005789">
    <property type="term" value="C:endoplasmic reticulum membrane"/>
    <property type="evidence" value="ECO:0007669"/>
    <property type="project" value="TreeGrafter"/>
</dbReference>
<dbReference type="GeneID" id="70240395"/>
<dbReference type="GO" id="GO:0034625">
    <property type="term" value="P:fatty acid elongation, monounsaturated fatty acid"/>
    <property type="evidence" value="ECO:0007669"/>
    <property type="project" value="TreeGrafter"/>
</dbReference>
<dbReference type="GO" id="GO:0009922">
    <property type="term" value="F:fatty acid elongase activity"/>
    <property type="evidence" value="ECO:0007669"/>
    <property type="project" value="InterPro"/>
</dbReference>
<evidence type="ECO:0000256" key="2">
    <source>
        <dbReference type="ARBA" id="ARBA00022516"/>
    </source>
</evidence>
<keyword evidence="2 10" id="KW-0444">Lipid biosynthesis</keyword>
<name>A0AAD4KDP7_9EURO</name>
<dbReference type="GO" id="GO:0042761">
    <property type="term" value="P:very long-chain fatty acid biosynthetic process"/>
    <property type="evidence" value="ECO:0007669"/>
    <property type="project" value="TreeGrafter"/>
</dbReference>
<evidence type="ECO:0000256" key="1">
    <source>
        <dbReference type="ARBA" id="ARBA00004141"/>
    </source>
</evidence>
<feature type="transmembrane region" description="Helical" evidence="10">
    <location>
        <begin position="44"/>
        <end position="73"/>
    </location>
</feature>
<dbReference type="GO" id="GO:0019367">
    <property type="term" value="P:fatty acid elongation, saturated fatty acid"/>
    <property type="evidence" value="ECO:0007669"/>
    <property type="project" value="TreeGrafter"/>
</dbReference>
<dbReference type="PANTHER" id="PTHR11157:SF169">
    <property type="entry name" value="ELONGATION OF FATTY ACIDS PROTEIN"/>
    <property type="match status" value="1"/>
</dbReference>
<dbReference type="EC" id="2.3.1.-" evidence="10"/>
<evidence type="ECO:0000313" key="12">
    <source>
        <dbReference type="Proteomes" id="UP001201262"/>
    </source>
</evidence>
<organism evidence="11 12">
    <name type="scientific">Talaromyces proteolyticus</name>
    <dbReference type="NCBI Taxonomy" id="1131652"/>
    <lineage>
        <taxon>Eukaryota</taxon>
        <taxon>Fungi</taxon>
        <taxon>Dikarya</taxon>
        <taxon>Ascomycota</taxon>
        <taxon>Pezizomycotina</taxon>
        <taxon>Eurotiomycetes</taxon>
        <taxon>Eurotiomycetidae</taxon>
        <taxon>Eurotiales</taxon>
        <taxon>Trichocomaceae</taxon>
        <taxon>Talaromyces</taxon>
        <taxon>Talaromyces sect. Bacilispori</taxon>
    </lineage>
</organism>
<evidence type="ECO:0000256" key="4">
    <source>
        <dbReference type="ARBA" id="ARBA00022692"/>
    </source>
</evidence>
<feature type="transmembrane region" description="Helical" evidence="10">
    <location>
        <begin position="132"/>
        <end position="151"/>
    </location>
</feature>
<dbReference type="PANTHER" id="PTHR11157">
    <property type="entry name" value="FATTY ACID ACYL TRANSFERASE-RELATED"/>
    <property type="match status" value="1"/>
</dbReference>
<keyword evidence="7 10" id="KW-0443">Lipid metabolism</keyword>
<accession>A0AAD4KDP7</accession>
<proteinExistence type="inferred from homology"/>
<evidence type="ECO:0000256" key="7">
    <source>
        <dbReference type="ARBA" id="ARBA00023098"/>
    </source>
</evidence>
<evidence type="ECO:0000256" key="5">
    <source>
        <dbReference type="ARBA" id="ARBA00022832"/>
    </source>
</evidence>